<accession>A0AAQ4DWR2</accession>
<comment type="caution">
    <text evidence="1">The sequence shown here is derived from an EMBL/GenBank/DDBJ whole genome shotgun (WGS) entry which is preliminary data.</text>
</comment>
<reference evidence="1 2" key="1">
    <citation type="journal article" date="2023" name="Arcadia Sci">
        <title>De novo assembly of a long-read Amblyomma americanum tick genome.</title>
        <authorList>
            <person name="Chou S."/>
            <person name="Poskanzer K.E."/>
            <person name="Rollins M."/>
            <person name="Thuy-Boun P.S."/>
        </authorList>
    </citation>
    <scope>NUCLEOTIDE SEQUENCE [LARGE SCALE GENOMIC DNA]</scope>
    <source>
        <strain evidence="1">F_SG_1</strain>
        <tissue evidence="1">Salivary glands</tissue>
    </source>
</reference>
<proteinExistence type="predicted"/>
<keyword evidence="2" id="KW-1185">Reference proteome</keyword>
<evidence type="ECO:0000313" key="2">
    <source>
        <dbReference type="Proteomes" id="UP001321473"/>
    </source>
</evidence>
<dbReference type="Proteomes" id="UP001321473">
    <property type="component" value="Unassembled WGS sequence"/>
</dbReference>
<evidence type="ECO:0000313" key="1">
    <source>
        <dbReference type="EMBL" id="KAK8766902.1"/>
    </source>
</evidence>
<sequence>MKTTLTRGRVISRTLRSVCATNSPLNSPCAASPASSGVSIGHSSLSRSLGAVLRTSRKRFYAADVIICGANMCILAVDSR</sequence>
<gene>
    <name evidence="1" type="ORF">V5799_006323</name>
</gene>
<dbReference type="AlphaFoldDB" id="A0AAQ4DWR2"/>
<name>A0AAQ4DWR2_AMBAM</name>
<protein>
    <submittedName>
        <fullName evidence="1">Uncharacterized protein</fullName>
    </submittedName>
</protein>
<dbReference type="EMBL" id="JARKHS020025894">
    <property type="protein sequence ID" value="KAK8766902.1"/>
    <property type="molecule type" value="Genomic_DNA"/>
</dbReference>
<organism evidence="1 2">
    <name type="scientific">Amblyomma americanum</name>
    <name type="common">Lone star tick</name>
    <dbReference type="NCBI Taxonomy" id="6943"/>
    <lineage>
        <taxon>Eukaryota</taxon>
        <taxon>Metazoa</taxon>
        <taxon>Ecdysozoa</taxon>
        <taxon>Arthropoda</taxon>
        <taxon>Chelicerata</taxon>
        <taxon>Arachnida</taxon>
        <taxon>Acari</taxon>
        <taxon>Parasitiformes</taxon>
        <taxon>Ixodida</taxon>
        <taxon>Ixodoidea</taxon>
        <taxon>Ixodidae</taxon>
        <taxon>Amblyomminae</taxon>
        <taxon>Amblyomma</taxon>
    </lineage>
</organism>